<evidence type="ECO:0000256" key="6">
    <source>
        <dbReference type="ARBA" id="ARBA00022917"/>
    </source>
</evidence>
<dbReference type="InterPro" id="IPR009008">
    <property type="entry name" value="Val/Leu/Ile-tRNA-synth_edit"/>
</dbReference>
<dbReference type="Gene3D" id="3.40.50.620">
    <property type="entry name" value="HUPs"/>
    <property type="match status" value="2"/>
</dbReference>
<evidence type="ECO:0000256" key="8">
    <source>
        <dbReference type="ARBA" id="ARBA00029936"/>
    </source>
</evidence>
<evidence type="ECO:0000313" key="11">
    <source>
        <dbReference type="EMBL" id="WAR30322.1"/>
    </source>
</evidence>
<name>A0ABY7G7C2_MYAAR</name>
<dbReference type="InterPro" id="IPR001412">
    <property type="entry name" value="aa-tRNA-synth_I_CS"/>
</dbReference>
<dbReference type="InterPro" id="IPR014729">
    <property type="entry name" value="Rossmann-like_a/b/a_fold"/>
</dbReference>
<dbReference type="InterPro" id="IPR002303">
    <property type="entry name" value="Valyl-tRNA_ligase"/>
</dbReference>
<dbReference type="Pfam" id="PF00133">
    <property type="entry name" value="tRNA-synt_1"/>
    <property type="match status" value="1"/>
</dbReference>
<dbReference type="CDD" id="cd00817">
    <property type="entry name" value="ValRS_core"/>
    <property type="match status" value="1"/>
</dbReference>
<gene>
    <name evidence="11" type="ORF">MAR_032864</name>
</gene>
<dbReference type="EMBL" id="CP111028">
    <property type="protein sequence ID" value="WAR30322.1"/>
    <property type="molecule type" value="Genomic_DNA"/>
</dbReference>
<organism evidence="11 12">
    <name type="scientific">Mya arenaria</name>
    <name type="common">Soft-shell clam</name>
    <dbReference type="NCBI Taxonomy" id="6604"/>
    <lineage>
        <taxon>Eukaryota</taxon>
        <taxon>Metazoa</taxon>
        <taxon>Spiralia</taxon>
        <taxon>Lophotrochozoa</taxon>
        <taxon>Mollusca</taxon>
        <taxon>Bivalvia</taxon>
        <taxon>Autobranchia</taxon>
        <taxon>Heteroconchia</taxon>
        <taxon>Euheterodonta</taxon>
        <taxon>Imparidentia</taxon>
        <taxon>Neoheterodontei</taxon>
        <taxon>Myida</taxon>
        <taxon>Myoidea</taxon>
        <taxon>Myidae</taxon>
        <taxon>Mya</taxon>
    </lineage>
</organism>
<dbReference type="PROSITE" id="PS00178">
    <property type="entry name" value="AA_TRNA_LIGASE_I"/>
    <property type="match status" value="1"/>
</dbReference>
<dbReference type="NCBIfam" id="TIGR00422">
    <property type="entry name" value="valS"/>
    <property type="match status" value="1"/>
</dbReference>
<accession>A0ABY7G7C2</accession>
<keyword evidence="4 9" id="KW-0547">Nucleotide-binding</keyword>
<proteinExistence type="inferred from homology"/>
<keyword evidence="7 9" id="KW-0030">Aminoacyl-tRNA synthetase</keyword>
<keyword evidence="5 9" id="KW-0067">ATP-binding</keyword>
<feature type="domain" description="Aminoacyl-tRNA synthetase class Ia" evidence="10">
    <location>
        <begin position="85"/>
        <end position="693"/>
    </location>
</feature>
<dbReference type="SUPFAM" id="SSF50677">
    <property type="entry name" value="ValRS/IleRS/LeuRS editing domain"/>
    <property type="match status" value="1"/>
</dbReference>
<evidence type="ECO:0000256" key="1">
    <source>
        <dbReference type="ARBA" id="ARBA00005594"/>
    </source>
</evidence>
<dbReference type="SUPFAM" id="SSF52374">
    <property type="entry name" value="Nucleotidylyl transferase"/>
    <property type="match status" value="1"/>
</dbReference>
<sequence>MAASWSVMRILYFRHGLKAYKCSRNQNVISTVSPLSYFSTSSTCLKQNKKYEVFQYTVPTKPGEKKDVSVDLPSAYSPQFVEAAWYEWWVEQGFFKPRKTEKSDEKFVLCLPPPNVTGTLHLGHALTCAVQDAIVRWNRMRGLETVWVPGCDHAGIATQVVVEKQLWKESKQTRHDIGREAFLEKVWQWKGSKGDTIYNQMKKMGASLDWSKECFTMDESMCKAVREAFIRLHDEGLIYRSGRLVNWSCHLRSAISDIEVVNEQVEKPTKLKLPGYEKPVTFGEITSFAYPVMGSEEEIVVATTRLETMLGDTAVAVHPEDPRYSDLQGAFVEHPFDGRHIPVITDESVEMNFGTGAVKITPAHDHNDYSMGTRHNLLFINIINDNGEMENVPEQFNGMKRFEAREKVAQMLQEKGLFRGKQPHSLVLPICQRSGDIIEPRIKEQWYIDCAQMTADALQVVDDGSLTLYPEFHNKVWHEFMTSEKSKDWCISRQIWWGHRIPAFKVVLNNKEENSQDMWISAQSHKEAVLKAKEKLSLRDTEFSLVQDEDVLDTWFSSALFPFSVFGWPENTVDLSSYYPNSLLETGNDILFFWVARMVMLGQKLTGQLPFSKVLLHGTLRDSKGRKMSKSLGNVIDPMDVIFGISLKDLQKQVDTLGFDPVEMETAKKGQHKDFPDGIQECGTDALRFGLCSYQFKDPEIRMNIDHVQNYRQFCNKDASKIKEQLHKLELNRLATLKKIEILEKKRRKSQPDMENKIDQLYNKVKSIDGQITDIQSLSI</sequence>
<evidence type="ECO:0000256" key="9">
    <source>
        <dbReference type="RuleBase" id="RU363035"/>
    </source>
</evidence>
<dbReference type="NCBIfam" id="NF004349">
    <property type="entry name" value="PRK05729.1"/>
    <property type="match status" value="1"/>
</dbReference>
<comment type="similarity">
    <text evidence="1 9">Belongs to the class-I aminoacyl-tRNA synthetase family.</text>
</comment>
<evidence type="ECO:0000313" key="12">
    <source>
        <dbReference type="Proteomes" id="UP001164746"/>
    </source>
</evidence>
<dbReference type="Gene3D" id="3.90.740.10">
    <property type="entry name" value="Valyl/Leucyl/Isoleucyl-tRNA synthetase, editing domain"/>
    <property type="match status" value="1"/>
</dbReference>
<dbReference type="PANTHER" id="PTHR11946:SF109">
    <property type="entry name" value="VALINE--TRNA LIGASE"/>
    <property type="match status" value="1"/>
</dbReference>
<dbReference type="PRINTS" id="PR00986">
    <property type="entry name" value="TRNASYNTHVAL"/>
</dbReference>
<dbReference type="InterPro" id="IPR002300">
    <property type="entry name" value="aa-tRNA-synth_Ia"/>
</dbReference>
<keyword evidence="3 9" id="KW-0436">Ligase</keyword>
<dbReference type="Proteomes" id="UP001164746">
    <property type="component" value="Chromosome 17"/>
</dbReference>
<dbReference type="EC" id="6.1.1.9" evidence="2"/>
<evidence type="ECO:0000259" key="10">
    <source>
        <dbReference type="Pfam" id="PF00133"/>
    </source>
</evidence>
<evidence type="ECO:0000256" key="4">
    <source>
        <dbReference type="ARBA" id="ARBA00022741"/>
    </source>
</evidence>
<evidence type="ECO:0000256" key="3">
    <source>
        <dbReference type="ARBA" id="ARBA00022598"/>
    </source>
</evidence>
<keyword evidence="6 9" id="KW-0648">Protein biosynthesis</keyword>
<evidence type="ECO:0000256" key="5">
    <source>
        <dbReference type="ARBA" id="ARBA00022840"/>
    </source>
</evidence>
<keyword evidence="12" id="KW-1185">Reference proteome</keyword>
<evidence type="ECO:0000256" key="7">
    <source>
        <dbReference type="ARBA" id="ARBA00023146"/>
    </source>
</evidence>
<protein>
    <recommendedName>
        <fullName evidence="2">valine--tRNA ligase</fullName>
        <ecNumber evidence="2">6.1.1.9</ecNumber>
    </recommendedName>
    <alternativeName>
        <fullName evidence="8">Valyl-tRNA synthetase</fullName>
    </alternativeName>
</protein>
<reference evidence="11" key="1">
    <citation type="submission" date="2022-11" db="EMBL/GenBank/DDBJ databases">
        <title>Centuries of genome instability and evolution in soft-shell clam transmissible cancer (bioRxiv).</title>
        <authorList>
            <person name="Hart S.F.M."/>
            <person name="Yonemitsu M.A."/>
            <person name="Giersch R.M."/>
            <person name="Beal B.F."/>
            <person name="Arriagada G."/>
            <person name="Davis B.W."/>
            <person name="Ostrander E.A."/>
            <person name="Goff S.P."/>
            <person name="Metzger M.J."/>
        </authorList>
    </citation>
    <scope>NUCLEOTIDE SEQUENCE</scope>
    <source>
        <strain evidence="11">MELC-2E11</strain>
        <tissue evidence="11">Siphon/mantle</tissue>
    </source>
</reference>
<dbReference type="PANTHER" id="PTHR11946">
    <property type="entry name" value="VALYL-TRNA SYNTHETASES"/>
    <property type="match status" value="1"/>
</dbReference>
<evidence type="ECO:0000256" key="2">
    <source>
        <dbReference type="ARBA" id="ARBA00013169"/>
    </source>
</evidence>